<dbReference type="GeneID" id="26613677"/>
<evidence type="ECO:0000313" key="2">
    <source>
        <dbReference type="Proteomes" id="UP000031093"/>
    </source>
</evidence>
<dbReference type="InterPro" id="IPR025915">
    <property type="entry name" value="Phage_gp49_66"/>
</dbReference>
<organism evidence="1 2">
    <name type="scientific">Bacillus phage vB_BtS_BMBtp3</name>
    <dbReference type="NCBI Taxonomy" id="1445809"/>
    <lineage>
        <taxon>Viruses</taxon>
        <taxon>Duplodnaviria</taxon>
        <taxon>Heunggongvirae</taxon>
        <taxon>Uroviricota</taxon>
        <taxon>Caudoviricetes</taxon>
        <taxon>Waukeshavirus</taxon>
        <taxon>Waukeshavirus BMBtp3</taxon>
    </lineage>
</organism>
<keyword evidence="2" id="KW-1185">Reference proteome</keyword>
<evidence type="ECO:0008006" key="3">
    <source>
        <dbReference type="Google" id="ProtNLM"/>
    </source>
</evidence>
<dbReference type="RefSeq" id="YP_009193983.1">
    <property type="nucleotide sequence ID" value="NC_028748.2"/>
</dbReference>
<dbReference type="OrthoDB" id="20098at10239"/>
<name>A0A0A7AR29_9CAUD</name>
<accession>A0A0A7AR29</accession>
<dbReference type="KEGG" id="vg:26613677"/>
<evidence type="ECO:0000313" key="1">
    <source>
        <dbReference type="EMBL" id="AHJ86714.1"/>
    </source>
</evidence>
<dbReference type="Proteomes" id="UP000031093">
    <property type="component" value="Segment"/>
</dbReference>
<proteinExistence type="predicted"/>
<reference evidence="2" key="1">
    <citation type="submission" date="2014-01" db="EMBL/GenBank/DDBJ databases">
        <title>Complete genome sequence of novel bacteriophage BMBTP3 with a mosaic organization.</title>
        <authorList>
            <person name="Zhu L."/>
            <person name="Wang Y."/>
            <person name="Sun M."/>
        </authorList>
    </citation>
    <scope>NUCLEOTIDE SEQUENCE [LARGE SCALE GENOMIC DNA]</scope>
</reference>
<protein>
    <recommendedName>
        <fullName evidence="3">Phage protein</fullName>
    </recommendedName>
</protein>
<gene>
    <name evidence="1" type="ORF">BMBtpLA_7</name>
</gene>
<dbReference type="EMBL" id="KJ024807">
    <property type="protein sequence ID" value="AHJ86714.1"/>
    <property type="molecule type" value="Genomic_DNA"/>
</dbReference>
<dbReference type="Pfam" id="PF13876">
    <property type="entry name" value="Phage_gp49_66"/>
    <property type="match status" value="1"/>
</dbReference>
<sequence>MSKNTVTKEQVEKIINEAEIEIKTFFDKCTVVTAKLSNGFVIVESSACVDPANYDENLGAQICLERITNKIWELEGYKLQSKLSEQK</sequence>